<dbReference type="GO" id="GO:0030973">
    <property type="term" value="F:molybdate ion binding"/>
    <property type="evidence" value="ECO:0007669"/>
    <property type="project" value="TreeGrafter"/>
</dbReference>
<feature type="binding site" evidence="5">
    <location>
        <position position="180"/>
    </location>
    <ligand>
        <name>molybdate</name>
        <dbReference type="ChEBI" id="CHEBI:36264"/>
    </ligand>
</feature>
<comment type="caution">
    <text evidence="7">The sequence shown here is derived from an EMBL/GenBank/DDBJ whole genome shotgun (WGS) entry which is preliminary data.</text>
</comment>
<feature type="binding site" evidence="5">
    <location>
        <position position="135"/>
    </location>
    <ligand>
        <name>molybdate</name>
        <dbReference type="ChEBI" id="CHEBI:36264"/>
    </ligand>
</feature>
<dbReference type="InterPro" id="IPR050682">
    <property type="entry name" value="ModA/WtpA"/>
</dbReference>
<keyword evidence="3 5" id="KW-0479">Metal-binding</keyword>
<evidence type="ECO:0000313" key="7">
    <source>
        <dbReference type="EMBL" id="MBU3842194.1"/>
    </source>
</evidence>
<keyword evidence="2 5" id="KW-0500">Molybdenum</keyword>
<dbReference type="EMBL" id="JAHLFN010000036">
    <property type="protein sequence ID" value="MBU3842194.1"/>
    <property type="molecule type" value="Genomic_DNA"/>
</dbReference>
<evidence type="ECO:0000256" key="5">
    <source>
        <dbReference type="PIRSR" id="PIRSR004846-1"/>
    </source>
</evidence>
<dbReference type="GO" id="GO:1901359">
    <property type="term" value="F:tungstate binding"/>
    <property type="evidence" value="ECO:0007669"/>
    <property type="project" value="UniProtKB-ARBA"/>
</dbReference>
<protein>
    <submittedName>
        <fullName evidence="7">Molybdate ABC transporter substrate-binding protein</fullName>
    </submittedName>
</protein>
<reference evidence="7" key="1">
    <citation type="journal article" date="2021" name="PeerJ">
        <title>Extensive microbial diversity within the chicken gut microbiome revealed by metagenomics and culture.</title>
        <authorList>
            <person name="Gilroy R."/>
            <person name="Ravi A."/>
            <person name="Getino M."/>
            <person name="Pursley I."/>
            <person name="Horton D.L."/>
            <person name="Alikhan N.F."/>
            <person name="Baker D."/>
            <person name="Gharbi K."/>
            <person name="Hall N."/>
            <person name="Watson M."/>
            <person name="Adriaenssens E.M."/>
            <person name="Foster-Nyarko E."/>
            <person name="Jarju S."/>
            <person name="Secka A."/>
            <person name="Antonio M."/>
            <person name="Oren A."/>
            <person name="Chaudhuri R.R."/>
            <person name="La Ragione R."/>
            <person name="Hildebrand F."/>
            <person name="Pallen M.J."/>
        </authorList>
    </citation>
    <scope>NUCLEOTIDE SEQUENCE</scope>
    <source>
        <strain evidence="7">A6-441</strain>
    </source>
</reference>
<name>A0A9E2KZE3_9FUSO</name>
<dbReference type="SUPFAM" id="SSF53850">
    <property type="entry name" value="Periplasmic binding protein-like II"/>
    <property type="match status" value="1"/>
</dbReference>
<dbReference type="Pfam" id="PF13531">
    <property type="entry name" value="SBP_bac_11"/>
    <property type="match status" value="1"/>
</dbReference>
<feature type="binding site" evidence="5">
    <location>
        <position position="32"/>
    </location>
    <ligand>
        <name>molybdate</name>
        <dbReference type="ChEBI" id="CHEBI:36264"/>
    </ligand>
</feature>
<dbReference type="PANTHER" id="PTHR30632:SF0">
    <property type="entry name" value="SULFATE-BINDING PROTEIN"/>
    <property type="match status" value="1"/>
</dbReference>
<evidence type="ECO:0000256" key="3">
    <source>
        <dbReference type="ARBA" id="ARBA00022723"/>
    </source>
</evidence>
<evidence type="ECO:0000256" key="2">
    <source>
        <dbReference type="ARBA" id="ARBA00022505"/>
    </source>
</evidence>
<accession>A0A9E2KZE3</accession>
<sequence>MKKIILKTLIGMLTLSSLSFSKEEITVSAAASLKEVMGELTGKFQNENKDIKINLNLGGSGALKNQIVAGAPVDLVFFASQKDLKDLDNKGFIDKEYQKDILKNRLVVAGRSNIDSLDKLVGSSIAIGIPESVPAGKYSKEAFINYGIWDKVQKDIVYAKDVRSAAQYVDLYEVDYSLIYKTDARVLKNSEIVYTVPENLHTPIIYSYGVIKDRANENVVELYNYLNSETAKKLYKKYGFEMAD</sequence>
<dbReference type="GO" id="GO:0015689">
    <property type="term" value="P:molybdate ion transport"/>
    <property type="evidence" value="ECO:0007669"/>
    <property type="project" value="InterPro"/>
</dbReference>
<dbReference type="Gene3D" id="3.40.190.10">
    <property type="entry name" value="Periplasmic binding protein-like II"/>
    <property type="match status" value="2"/>
</dbReference>
<evidence type="ECO:0000256" key="6">
    <source>
        <dbReference type="SAM" id="SignalP"/>
    </source>
</evidence>
<proteinExistence type="inferred from homology"/>
<dbReference type="InterPro" id="IPR005950">
    <property type="entry name" value="ModA"/>
</dbReference>
<keyword evidence="4 6" id="KW-0732">Signal</keyword>
<organism evidence="7 8">
    <name type="scientific">Candidatus Fusobacterium pullicola</name>
    <dbReference type="NCBI Taxonomy" id="2838601"/>
    <lineage>
        <taxon>Bacteria</taxon>
        <taxon>Fusobacteriati</taxon>
        <taxon>Fusobacteriota</taxon>
        <taxon>Fusobacteriia</taxon>
        <taxon>Fusobacteriales</taxon>
        <taxon>Fusobacteriaceae</taxon>
        <taxon>Fusobacterium</taxon>
    </lineage>
</organism>
<evidence type="ECO:0000256" key="1">
    <source>
        <dbReference type="ARBA" id="ARBA00009175"/>
    </source>
</evidence>
<dbReference type="GO" id="GO:0046872">
    <property type="term" value="F:metal ion binding"/>
    <property type="evidence" value="ECO:0007669"/>
    <property type="project" value="UniProtKB-KW"/>
</dbReference>
<comment type="similarity">
    <text evidence="1">Belongs to the bacterial solute-binding protein ModA family.</text>
</comment>
<dbReference type="Proteomes" id="UP000724657">
    <property type="component" value="Unassembled WGS sequence"/>
</dbReference>
<dbReference type="NCBIfam" id="TIGR01256">
    <property type="entry name" value="modA"/>
    <property type="match status" value="1"/>
</dbReference>
<dbReference type="PIRSF" id="PIRSF004846">
    <property type="entry name" value="ModA"/>
    <property type="match status" value="1"/>
</dbReference>
<reference evidence="7" key="2">
    <citation type="submission" date="2021-04" db="EMBL/GenBank/DDBJ databases">
        <authorList>
            <person name="Gilroy R."/>
        </authorList>
    </citation>
    <scope>NUCLEOTIDE SEQUENCE</scope>
    <source>
        <strain evidence="7">A6-441</strain>
    </source>
</reference>
<feature type="chain" id="PRO_5038362727" evidence="6">
    <location>
        <begin position="22"/>
        <end position="244"/>
    </location>
</feature>
<dbReference type="FunFam" id="3.40.190.10:FF:000035">
    <property type="entry name" value="Molybdate ABC transporter substrate-binding protein"/>
    <property type="match status" value="1"/>
</dbReference>
<feature type="signal peptide" evidence="6">
    <location>
        <begin position="1"/>
        <end position="21"/>
    </location>
</feature>
<evidence type="ECO:0000256" key="4">
    <source>
        <dbReference type="ARBA" id="ARBA00022729"/>
    </source>
</evidence>
<feature type="binding site" evidence="5">
    <location>
        <position position="162"/>
    </location>
    <ligand>
        <name>molybdate</name>
        <dbReference type="ChEBI" id="CHEBI:36264"/>
    </ligand>
</feature>
<feature type="binding site" evidence="5">
    <location>
        <position position="60"/>
    </location>
    <ligand>
        <name>molybdate</name>
        <dbReference type="ChEBI" id="CHEBI:36264"/>
    </ligand>
</feature>
<dbReference type="AlphaFoldDB" id="A0A9E2KZE3"/>
<evidence type="ECO:0000313" key="8">
    <source>
        <dbReference type="Proteomes" id="UP000724657"/>
    </source>
</evidence>
<gene>
    <name evidence="7" type="primary">modA</name>
    <name evidence="7" type="ORF">IAA47_04310</name>
</gene>
<dbReference type="PANTHER" id="PTHR30632">
    <property type="entry name" value="MOLYBDATE-BINDING PERIPLASMIC PROTEIN"/>
    <property type="match status" value="1"/>
</dbReference>